<dbReference type="AlphaFoldDB" id="A0A2S7L092"/>
<dbReference type="Proteomes" id="UP000239522">
    <property type="component" value="Unassembled WGS sequence"/>
</dbReference>
<evidence type="ECO:0000313" key="2">
    <source>
        <dbReference type="Proteomes" id="UP000239522"/>
    </source>
</evidence>
<evidence type="ECO:0000313" key="1">
    <source>
        <dbReference type="EMBL" id="PQB08335.1"/>
    </source>
</evidence>
<dbReference type="OrthoDB" id="1451907at2"/>
<name>A0A2S7L092_9FLAO</name>
<accession>A0A2S7L092</accession>
<dbReference type="RefSeq" id="WP_104810537.1">
    <property type="nucleotide sequence ID" value="NZ_MQUA01000013.1"/>
</dbReference>
<evidence type="ECO:0008006" key="3">
    <source>
        <dbReference type="Google" id="ProtNLM"/>
    </source>
</evidence>
<organism evidence="1 2">
    <name type="scientific">Polaribacter filamentus</name>
    <dbReference type="NCBI Taxonomy" id="53483"/>
    <lineage>
        <taxon>Bacteria</taxon>
        <taxon>Pseudomonadati</taxon>
        <taxon>Bacteroidota</taxon>
        <taxon>Flavobacteriia</taxon>
        <taxon>Flavobacteriales</taxon>
        <taxon>Flavobacteriaceae</taxon>
    </lineage>
</organism>
<protein>
    <recommendedName>
        <fullName evidence="3">CopG family transcriptional regulator</fullName>
    </recommendedName>
</protein>
<sequence length="83" mass="9791">MAQNKKRKEVTLDANTIELLELQAKREGRKLKNYMEYILSEKANDFQLTDAYKEMMDKTLDDFDKGNINFTNWDTLKGKINVI</sequence>
<dbReference type="EMBL" id="MQUA01000013">
    <property type="protein sequence ID" value="PQB08335.1"/>
    <property type="molecule type" value="Genomic_DNA"/>
</dbReference>
<proteinExistence type="predicted"/>
<reference evidence="1 2" key="1">
    <citation type="submission" date="2016-11" db="EMBL/GenBank/DDBJ databases">
        <title>Trade-off between light-utilization and light-protection in marine flavobacteria.</title>
        <authorList>
            <person name="Kumagai Y."/>
        </authorList>
    </citation>
    <scope>NUCLEOTIDE SEQUENCE [LARGE SCALE GENOMIC DNA]</scope>
    <source>
        <strain evidence="1 2">ATCC 700397</strain>
    </source>
</reference>
<keyword evidence="2" id="KW-1185">Reference proteome</keyword>
<comment type="caution">
    <text evidence="1">The sequence shown here is derived from an EMBL/GenBank/DDBJ whole genome shotgun (WGS) entry which is preliminary data.</text>
</comment>
<gene>
    <name evidence="1" type="ORF">BST83_15280</name>
</gene>